<feature type="region of interest" description="Disordered" evidence="1">
    <location>
        <begin position="1"/>
        <end position="26"/>
    </location>
</feature>
<dbReference type="RefSeq" id="WP_147923885.1">
    <property type="nucleotide sequence ID" value="NZ_VRTY01000127.1"/>
</dbReference>
<evidence type="ECO:0000313" key="3">
    <source>
        <dbReference type="Proteomes" id="UP000321926"/>
    </source>
</evidence>
<accession>A0A5C8IZC4</accession>
<dbReference type="AlphaFoldDB" id="A0A5C8IZC4"/>
<dbReference type="OrthoDB" id="8558788at2"/>
<dbReference type="InterPro" id="IPR024524">
    <property type="entry name" value="DUF3800"/>
</dbReference>
<organism evidence="2 3">
    <name type="scientific">Pontibacter qinzhouensis</name>
    <dbReference type="NCBI Taxonomy" id="2603253"/>
    <lineage>
        <taxon>Bacteria</taxon>
        <taxon>Pseudomonadati</taxon>
        <taxon>Bacteroidota</taxon>
        <taxon>Cytophagia</taxon>
        <taxon>Cytophagales</taxon>
        <taxon>Hymenobacteraceae</taxon>
        <taxon>Pontibacter</taxon>
    </lineage>
</organism>
<evidence type="ECO:0000256" key="1">
    <source>
        <dbReference type="SAM" id="MobiDB-lite"/>
    </source>
</evidence>
<evidence type="ECO:0000313" key="2">
    <source>
        <dbReference type="EMBL" id="TXK26549.1"/>
    </source>
</evidence>
<gene>
    <name evidence="2" type="ORF">FVR03_21745</name>
</gene>
<comment type="caution">
    <text evidence="2">The sequence shown here is derived from an EMBL/GenBank/DDBJ whole genome shotgun (WGS) entry which is preliminary data.</text>
</comment>
<dbReference type="Proteomes" id="UP000321926">
    <property type="component" value="Unassembled WGS sequence"/>
</dbReference>
<protein>
    <submittedName>
        <fullName evidence="2">DUF3800 domain-containing protein</fullName>
    </submittedName>
</protein>
<keyword evidence="3" id="KW-1185">Reference proteome</keyword>
<dbReference type="EMBL" id="VRTY01000127">
    <property type="protein sequence ID" value="TXK26549.1"/>
    <property type="molecule type" value="Genomic_DNA"/>
</dbReference>
<feature type="compositionally biased region" description="Acidic residues" evidence="1">
    <location>
        <begin position="1"/>
        <end position="15"/>
    </location>
</feature>
<name>A0A5C8IZC4_9BACT</name>
<sequence length="372" mass="43298">MEETESTDQNSELDEQVISAEDKATAKKEKLERERVELLNRVNGGSIAKVRDRVAFILNYSNEARNSDIALAWLYWQTFEKEKFDGSTVTEEELKNLTKQGTLSRHRAKIQNEYKLFEADVAVKQYRRVLRNNNIQEAVEDKPKGLKTYSVYIDETGKNQKYISVGSLWILEITSLLAYKELDDWKHSKALKYEFHFSDLDRFRLPMFKEFFNKFLELHPAISFKLIVLNNKGFVDKNSVITDLTYHLLKKGVDHENTSGRAPLPRVLQVWIDEDEKGSDTLKIENIKERLASQKMEGLFLEEFQAIDSSSHLYIQIIDLFTGAINRKLHQTDARNHKDDFAEYVLDTLGFDIDAIDTENNDKDHSTVFNLR</sequence>
<reference evidence="2 3" key="1">
    <citation type="submission" date="2019-08" db="EMBL/GenBank/DDBJ databases">
        <authorList>
            <person name="Shi S."/>
        </authorList>
    </citation>
    <scope>NUCLEOTIDE SEQUENCE [LARGE SCALE GENOMIC DNA]</scope>
    <source>
        <strain evidence="2 3">GY10130</strain>
    </source>
</reference>
<dbReference type="Pfam" id="PF12686">
    <property type="entry name" value="DUF3800"/>
    <property type="match status" value="1"/>
</dbReference>
<proteinExistence type="predicted"/>